<protein>
    <submittedName>
        <fullName evidence="2">Beta-hydroxyacyl-ACP dehydratase</fullName>
    </submittedName>
</protein>
<dbReference type="EMBL" id="DWZE01000080">
    <property type="protein sequence ID" value="HJA83680.1"/>
    <property type="molecule type" value="Genomic_DNA"/>
</dbReference>
<comment type="caution">
    <text evidence="2">The sequence shown here is derived from an EMBL/GenBank/DDBJ whole genome shotgun (WGS) entry which is preliminary data.</text>
</comment>
<dbReference type="Pfam" id="PF22818">
    <property type="entry name" value="ApeI-like"/>
    <property type="match status" value="1"/>
</dbReference>
<dbReference type="InterPro" id="IPR029069">
    <property type="entry name" value="HotDog_dom_sf"/>
</dbReference>
<dbReference type="Proteomes" id="UP000823860">
    <property type="component" value="Unassembled WGS sequence"/>
</dbReference>
<organism evidence="2 3">
    <name type="scientific">Candidatus Bacteroides intestinavium</name>
    <dbReference type="NCBI Taxonomy" id="2838469"/>
    <lineage>
        <taxon>Bacteria</taxon>
        <taxon>Pseudomonadati</taxon>
        <taxon>Bacteroidota</taxon>
        <taxon>Bacteroidia</taxon>
        <taxon>Bacteroidales</taxon>
        <taxon>Bacteroidaceae</taxon>
        <taxon>Bacteroides</taxon>
    </lineage>
</organism>
<accession>A0A9D2HQQ4</accession>
<dbReference type="AlphaFoldDB" id="A0A9D2HQQ4"/>
<dbReference type="Gene3D" id="3.10.129.10">
    <property type="entry name" value="Hotdog Thioesterase"/>
    <property type="match status" value="1"/>
</dbReference>
<reference evidence="2" key="1">
    <citation type="journal article" date="2021" name="PeerJ">
        <title>Extensive microbial diversity within the chicken gut microbiome revealed by metagenomics and culture.</title>
        <authorList>
            <person name="Gilroy R."/>
            <person name="Ravi A."/>
            <person name="Getino M."/>
            <person name="Pursley I."/>
            <person name="Horton D.L."/>
            <person name="Alikhan N.F."/>
            <person name="Baker D."/>
            <person name="Gharbi K."/>
            <person name="Hall N."/>
            <person name="Watson M."/>
            <person name="Adriaenssens E.M."/>
            <person name="Foster-Nyarko E."/>
            <person name="Jarju S."/>
            <person name="Secka A."/>
            <person name="Antonio M."/>
            <person name="Oren A."/>
            <person name="Chaudhuri R.R."/>
            <person name="La Ragione R."/>
            <person name="Hildebrand F."/>
            <person name="Pallen M.J."/>
        </authorList>
    </citation>
    <scope>NUCLEOTIDE SEQUENCE</scope>
    <source>
        <strain evidence="2">ChiHecec1B25-7008</strain>
    </source>
</reference>
<proteinExistence type="predicted"/>
<dbReference type="InterPro" id="IPR054545">
    <property type="entry name" value="ApeI-like"/>
</dbReference>
<sequence>MMLLNDFYQITGRDSQMFQIRLNPAHEIYRAHFPGQPITPGVCQIQLVTELLSCLLDGETTLTDIKNVKYLSVIRPEETPGLVVRFTKLACEGDTCRAVAVLEEGGRLFTKMSIICHVVRRHTDLQ</sequence>
<evidence type="ECO:0000313" key="3">
    <source>
        <dbReference type="Proteomes" id="UP000823860"/>
    </source>
</evidence>
<gene>
    <name evidence="2" type="ORF">H9785_06910</name>
</gene>
<feature type="domain" description="ApeI dehydratase-like" evidence="1">
    <location>
        <begin position="14"/>
        <end position="88"/>
    </location>
</feature>
<evidence type="ECO:0000259" key="1">
    <source>
        <dbReference type="Pfam" id="PF22818"/>
    </source>
</evidence>
<dbReference type="SUPFAM" id="SSF54637">
    <property type="entry name" value="Thioesterase/thiol ester dehydrase-isomerase"/>
    <property type="match status" value="1"/>
</dbReference>
<reference evidence="2" key="2">
    <citation type="submission" date="2021-04" db="EMBL/GenBank/DDBJ databases">
        <authorList>
            <person name="Gilroy R."/>
        </authorList>
    </citation>
    <scope>NUCLEOTIDE SEQUENCE</scope>
    <source>
        <strain evidence="2">ChiHecec1B25-7008</strain>
    </source>
</reference>
<name>A0A9D2HQQ4_9BACE</name>
<evidence type="ECO:0000313" key="2">
    <source>
        <dbReference type="EMBL" id="HJA83680.1"/>
    </source>
</evidence>